<dbReference type="Gene3D" id="1.10.510.10">
    <property type="entry name" value="Transferase(Phosphotransferase) domain 1"/>
    <property type="match status" value="1"/>
</dbReference>
<dbReference type="PROSITE" id="PS00108">
    <property type="entry name" value="PROTEIN_KINASE_ST"/>
    <property type="match status" value="1"/>
</dbReference>
<keyword evidence="13" id="KW-1185">Reference proteome</keyword>
<dbReference type="PROSITE" id="PS50011">
    <property type="entry name" value="PROTEIN_KINASE_DOM"/>
    <property type="match status" value="1"/>
</dbReference>
<dbReference type="PANTHER" id="PTHR45707">
    <property type="entry name" value="C2 CALCIUM/LIPID-BINDING PLANT PHOSPHORIBOSYLTRANSFERASE FAMILY PROTEIN"/>
    <property type="match status" value="1"/>
</dbReference>
<dbReference type="PIRSF" id="PIRSF000654">
    <property type="entry name" value="Integrin-linked_kinase"/>
    <property type="match status" value="1"/>
</dbReference>
<accession>A0ABC9GV12</accession>
<comment type="similarity">
    <text evidence="10">Belongs to the protein kinase superfamily.</text>
</comment>
<dbReference type="Proteomes" id="UP001497457">
    <property type="component" value="Unassembled WGS sequence"/>
</dbReference>
<evidence type="ECO:0000256" key="10">
    <source>
        <dbReference type="RuleBase" id="RU000304"/>
    </source>
</evidence>
<dbReference type="GO" id="GO:0005524">
    <property type="term" value="F:ATP binding"/>
    <property type="evidence" value="ECO:0007669"/>
    <property type="project" value="UniProtKB-UniRule"/>
</dbReference>
<dbReference type="AlphaFoldDB" id="A0ABC9GV12"/>
<keyword evidence="6 9" id="KW-0067">ATP-binding</keyword>
<comment type="catalytic activity">
    <reaction evidence="7">
        <text>L-threonyl-[protein] + ATP = O-phospho-L-threonyl-[protein] + ADP + H(+)</text>
        <dbReference type="Rhea" id="RHEA:46608"/>
        <dbReference type="Rhea" id="RHEA-COMP:11060"/>
        <dbReference type="Rhea" id="RHEA-COMP:11605"/>
        <dbReference type="ChEBI" id="CHEBI:15378"/>
        <dbReference type="ChEBI" id="CHEBI:30013"/>
        <dbReference type="ChEBI" id="CHEBI:30616"/>
        <dbReference type="ChEBI" id="CHEBI:61977"/>
        <dbReference type="ChEBI" id="CHEBI:456216"/>
        <dbReference type="EC" id="2.7.11.1"/>
    </reaction>
</comment>
<evidence type="ECO:0000256" key="9">
    <source>
        <dbReference type="PROSITE-ProRule" id="PRU10141"/>
    </source>
</evidence>
<evidence type="ECO:0000256" key="3">
    <source>
        <dbReference type="ARBA" id="ARBA00022679"/>
    </source>
</evidence>
<keyword evidence="2 10" id="KW-0723">Serine/threonine-protein kinase</keyword>
<dbReference type="FunFam" id="1.10.510.10:FF:001023">
    <property type="entry name" value="Os07g0541700 protein"/>
    <property type="match status" value="1"/>
</dbReference>
<dbReference type="SUPFAM" id="SSF56112">
    <property type="entry name" value="Protein kinase-like (PK-like)"/>
    <property type="match status" value="1"/>
</dbReference>
<dbReference type="GO" id="GO:0004674">
    <property type="term" value="F:protein serine/threonine kinase activity"/>
    <property type="evidence" value="ECO:0007669"/>
    <property type="project" value="UniProtKB-KW"/>
</dbReference>
<dbReference type="InterPro" id="IPR000719">
    <property type="entry name" value="Prot_kinase_dom"/>
</dbReference>
<proteinExistence type="inferred from homology"/>
<keyword evidence="5" id="KW-0418">Kinase</keyword>
<dbReference type="SMART" id="SM00220">
    <property type="entry name" value="S_TKc"/>
    <property type="match status" value="1"/>
</dbReference>
<reference evidence="12 13" key="1">
    <citation type="submission" date="2024-10" db="EMBL/GenBank/DDBJ databases">
        <authorList>
            <person name="Ryan C."/>
        </authorList>
    </citation>
    <scope>NUCLEOTIDE SEQUENCE [LARGE SCALE GENOMIC DNA]</scope>
</reference>
<keyword evidence="4 9" id="KW-0547">Nucleotide-binding</keyword>
<comment type="caution">
    <text evidence="12">The sequence shown here is derived from an EMBL/GenBank/DDBJ whole genome shotgun (WGS) entry which is preliminary data.</text>
</comment>
<comment type="catalytic activity">
    <reaction evidence="8">
        <text>L-seryl-[protein] + ATP = O-phospho-L-seryl-[protein] + ADP + H(+)</text>
        <dbReference type="Rhea" id="RHEA:17989"/>
        <dbReference type="Rhea" id="RHEA-COMP:9863"/>
        <dbReference type="Rhea" id="RHEA-COMP:11604"/>
        <dbReference type="ChEBI" id="CHEBI:15378"/>
        <dbReference type="ChEBI" id="CHEBI:29999"/>
        <dbReference type="ChEBI" id="CHEBI:30616"/>
        <dbReference type="ChEBI" id="CHEBI:83421"/>
        <dbReference type="ChEBI" id="CHEBI:456216"/>
        <dbReference type="EC" id="2.7.11.1"/>
    </reaction>
</comment>
<dbReference type="InterPro" id="IPR017441">
    <property type="entry name" value="Protein_kinase_ATP_BS"/>
</dbReference>
<sequence>MNDQVPGHEALERILNDASEEPIELPYALLQNITNDFYQVIGNGGFGVVYLGVVQNKKIAVKKLLQTGLFTEKQFEDELKCLRRVKHKNIVRFLGYCSDTQEKLVEHNGQFVVTEERRRFLCFEYVPNKSLHDYLKDESHGHEWDIHYKLMDGICQGLCYLHIEERITHLDLKPENILLDIDMVPKITDFGLSRLFSIDRSRIITKNIHGSWGYIAPEYWSKGEISFKSDIFSLGVILKKILGGDNDSSNTKNGHQSPDTDNPQVKRCIQIAQVCVDDDPCKRPTIDCIINMLSENKTD</sequence>
<organism evidence="12 13">
    <name type="scientific">Urochloa decumbens</name>
    <dbReference type="NCBI Taxonomy" id="240449"/>
    <lineage>
        <taxon>Eukaryota</taxon>
        <taxon>Viridiplantae</taxon>
        <taxon>Streptophyta</taxon>
        <taxon>Embryophyta</taxon>
        <taxon>Tracheophyta</taxon>
        <taxon>Spermatophyta</taxon>
        <taxon>Magnoliopsida</taxon>
        <taxon>Liliopsida</taxon>
        <taxon>Poales</taxon>
        <taxon>Poaceae</taxon>
        <taxon>PACMAD clade</taxon>
        <taxon>Panicoideae</taxon>
        <taxon>Panicodae</taxon>
        <taxon>Paniceae</taxon>
        <taxon>Melinidinae</taxon>
        <taxon>Urochloa</taxon>
    </lineage>
</organism>
<dbReference type="PANTHER" id="PTHR45707:SF43">
    <property type="entry name" value="PROTEIN KINASE DOMAIN-CONTAINING PROTEIN"/>
    <property type="match status" value="1"/>
</dbReference>
<evidence type="ECO:0000256" key="1">
    <source>
        <dbReference type="ARBA" id="ARBA00012513"/>
    </source>
</evidence>
<name>A0ABC9GV12_9POAL</name>
<dbReference type="PROSITE" id="PS00107">
    <property type="entry name" value="PROTEIN_KINASE_ATP"/>
    <property type="match status" value="1"/>
</dbReference>
<evidence type="ECO:0000256" key="7">
    <source>
        <dbReference type="ARBA" id="ARBA00047899"/>
    </source>
</evidence>
<dbReference type="InterPro" id="IPR011009">
    <property type="entry name" value="Kinase-like_dom_sf"/>
</dbReference>
<keyword evidence="3" id="KW-0808">Transferase</keyword>
<evidence type="ECO:0000256" key="5">
    <source>
        <dbReference type="ARBA" id="ARBA00022777"/>
    </source>
</evidence>
<evidence type="ECO:0000259" key="11">
    <source>
        <dbReference type="PROSITE" id="PS50011"/>
    </source>
</evidence>
<evidence type="ECO:0000256" key="8">
    <source>
        <dbReference type="ARBA" id="ARBA00048679"/>
    </source>
</evidence>
<evidence type="ECO:0000256" key="6">
    <source>
        <dbReference type="ARBA" id="ARBA00022840"/>
    </source>
</evidence>
<protein>
    <recommendedName>
        <fullName evidence="1">non-specific serine/threonine protein kinase</fullName>
        <ecNumber evidence="1">2.7.11.1</ecNumber>
    </recommendedName>
</protein>
<feature type="binding site" evidence="9">
    <location>
        <position position="63"/>
    </location>
    <ligand>
        <name>ATP</name>
        <dbReference type="ChEBI" id="CHEBI:30616"/>
    </ligand>
</feature>
<evidence type="ECO:0000256" key="4">
    <source>
        <dbReference type="ARBA" id="ARBA00022741"/>
    </source>
</evidence>
<gene>
    <name evidence="12" type="ORF">URODEC1_LOCUS119257</name>
</gene>
<evidence type="ECO:0000256" key="2">
    <source>
        <dbReference type="ARBA" id="ARBA00022527"/>
    </source>
</evidence>
<dbReference type="InterPro" id="IPR008271">
    <property type="entry name" value="Ser/Thr_kinase_AS"/>
</dbReference>
<evidence type="ECO:0000313" key="12">
    <source>
        <dbReference type="EMBL" id="CAM0145557.1"/>
    </source>
</evidence>
<dbReference type="Pfam" id="PF00069">
    <property type="entry name" value="Pkinase"/>
    <property type="match status" value="1"/>
</dbReference>
<evidence type="ECO:0000313" key="13">
    <source>
        <dbReference type="Proteomes" id="UP001497457"/>
    </source>
</evidence>
<dbReference type="EC" id="2.7.11.1" evidence="1"/>
<feature type="domain" description="Protein kinase" evidence="11">
    <location>
        <begin position="35"/>
        <end position="299"/>
    </location>
</feature>
<dbReference type="EMBL" id="CAXIPR030000242">
    <property type="protein sequence ID" value="CAM0145557.1"/>
    <property type="molecule type" value="Genomic_DNA"/>
</dbReference>